<name>A0A4Y2S977_ARAVE</name>
<accession>A0A4Y2S977</accession>
<dbReference type="AlphaFoldDB" id="A0A4Y2S977"/>
<dbReference type="EMBL" id="BGPR01020414">
    <property type="protein sequence ID" value="GBN84597.1"/>
    <property type="molecule type" value="Genomic_DNA"/>
</dbReference>
<reference evidence="1 2" key="1">
    <citation type="journal article" date="2019" name="Sci. Rep.">
        <title>Orb-weaving spider Araneus ventricosus genome elucidates the spidroin gene catalogue.</title>
        <authorList>
            <person name="Kono N."/>
            <person name="Nakamura H."/>
            <person name="Ohtoshi R."/>
            <person name="Moran D.A.P."/>
            <person name="Shinohara A."/>
            <person name="Yoshida Y."/>
            <person name="Fujiwara M."/>
            <person name="Mori M."/>
            <person name="Tomita M."/>
            <person name="Arakawa K."/>
        </authorList>
    </citation>
    <scope>NUCLEOTIDE SEQUENCE [LARGE SCALE GENOMIC DNA]</scope>
</reference>
<comment type="caution">
    <text evidence="1">The sequence shown here is derived from an EMBL/GenBank/DDBJ whole genome shotgun (WGS) entry which is preliminary data.</text>
</comment>
<evidence type="ECO:0000313" key="1">
    <source>
        <dbReference type="EMBL" id="GBN84597.1"/>
    </source>
</evidence>
<proteinExistence type="predicted"/>
<dbReference type="Proteomes" id="UP000499080">
    <property type="component" value="Unassembled WGS sequence"/>
</dbReference>
<organism evidence="1 2">
    <name type="scientific">Araneus ventricosus</name>
    <name type="common">Orbweaver spider</name>
    <name type="synonym">Epeira ventricosa</name>
    <dbReference type="NCBI Taxonomy" id="182803"/>
    <lineage>
        <taxon>Eukaryota</taxon>
        <taxon>Metazoa</taxon>
        <taxon>Ecdysozoa</taxon>
        <taxon>Arthropoda</taxon>
        <taxon>Chelicerata</taxon>
        <taxon>Arachnida</taxon>
        <taxon>Araneae</taxon>
        <taxon>Araneomorphae</taxon>
        <taxon>Entelegynae</taxon>
        <taxon>Araneoidea</taxon>
        <taxon>Araneidae</taxon>
        <taxon>Araneus</taxon>
    </lineage>
</organism>
<sequence>MHRWNEPDCFIPAEATWSRTLTPVMHRWNEPDCFIPADCALVRYVLWRTVNLASRDQENIDNIYLGSYASNGKGNAHSYSDDQVIEIWQPTYSGVGVDLGFSFVV</sequence>
<keyword evidence="2" id="KW-1185">Reference proteome</keyword>
<evidence type="ECO:0000313" key="2">
    <source>
        <dbReference type="Proteomes" id="UP000499080"/>
    </source>
</evidence>
<gene>
    <name evidence="1" type="ORF">AVEN_174384_1</name>
</gene>
<protein>
    <submittedName>
        <fullName evidence="1">Uncharacterized protein</fullName>
    </submittedName>
</protein>